<evidence type="ECO:0000313" key="1">
    <source>
        <dbReference type="EMBL" id="MQL48560.1"/>
    </source>
</evidence>
<proteinExistence type="predicted"/>
<accession>A0A7C9KDV7</accession>
<sequence length="350" mass="39206">MEELSFPVARTPFILGCPEDLPVSEEGLKKVRTLANHVLAQLDATQVWQDTATLIQVLDQLLQQLPSASCGIMTDDPRENQENKDNDEAFNIERHHGECLALLISATLEATVQVCELTEKWGTSLTQEEWSAVTSTVKAILHIIVDPRALPQQHDDLPLPAGFLPEDAADPLRRWVRGHLLFMVLCQGMSLSLNLMITAAKDNDRELAVAQANKTIELMNIAQITLKFATDLSKEQYLEQIRPTLMPPIAPPKMSGINWRDHIVMIRIMRQSTDTWSFIEQTHPETVQRMRSALSDIYTAHRGVCEMFVGESTTSLLARKNATVSAGQVLEGLKQSRLKSLNTMAHEKIK</sequence>
<dbReference type="RefSeq" id="WP_152962897.1">
    <property type="nucleotide sequence ID" value="NZ_CAWOZU010000018.1"/>
</dbReference>
<protein>
    <submittedName>
        <fullName evidence="1">Uncharacterized protein</fullName>
    </submittedName>
</protein>
<organism evidence="1 2">
    <name type="scientific">Photorhabdus khanii</name>
    <dbReference type="NCBI Taxonomy" id="1004150"/>
    <lineage>
        <taxon>Bacteria</taxon>
        <taxon>Pseudomonadati</taxon>
        <taxon>Pseudomonadota</taxon>
        <taxon>Gammaproteobacteria</taxon>
        <taxon>Enterobacterales</taxon>
        <taxon>Morganellaceae</taxon>
        <taxon>Photorhabdus</taxon>
    </lineage>
</organism>
<reference evidence="1 2" key="1">
    <citation type="journal article" date="2019" name="Nature">
        <title>A new antibiotic selectively kills Gram-negative pathogens.</title>
        <authorList>
            <person name="Imai Y."/>
            <person name="Meyer K.J."/>
            <person name="Iinishi A."/>
            <person name="Favre-Godal Q."/>
            <person name="Green R."/>
            <person name="Manuse S."/>
            <person name="Caboni M."/>
            <person name="Mori M."/>
            <person name="Niles S."/>
            <person name="Ghiglieri M."/>
            <person name="Honrao C."/>
            <person name="Ma X."/>
            <person name="Guo J.J."/>
            <person name="Makriyannis A."/>
            <person name="Linares-Otoya L."/>
            <person name="Boehringer N."/>
            <person name="Wuisan Z.G."/>
            <person name="Kaur H."/>
            <person name="Wu R."/>
            <person name="Mateus A."/>
            <person name="Typas A."/>
            <person name="Savitski M.M."/>
            <person name="Espinoza J.L."/>
            <person name="O'Rourke A."/>
            <person name="Nelson K.E."/>
            <person name="Hiller S."/>
            <person name="Noinaj N."/>
            <person name="Schaeberle T.F."/>
            <person name="D'Onofrio A."/>
            <person name="Lewis K."/>
        </authorList>
    </citation>
    <scope>NUCLEOTIDE SEQUENCE [LARGE SCALE GENOMIC DNA]</scope>
    <source>
        <strain evidence="1 2">HGB 1456</strain>
    </source>
</reference>
<name>A0A7C9KDV7_9GAMM</name>
<comment type="caution">
    <text evidence="1">The sequence shown here is derived from an EMBL/GenBank/DDBJ whole genome shotgun (WGS) entry which is preliminary data.</text>
</comment>
<gene>
    <name evidence="1" type="ORF">GEA64_11555</name>
</gene>
<evidence type="ECO:0000313" key="2">
    <source>
        <dbReference type="Proteomes" id="UP000481739"/>
    </source>
</evidence>
<dbReference type="EMBL" id="WHZZ01000003">
    <property type="protein sequence ID" value="MQL48560.1"/>
    <property type="molecule type" value="Genomic_DNA"/>
</dbReference>
<dbReference type="AlphaFoldDB" id="A0A7C9KDV7"/>
<dbReference type="Proteomes" id="UP000481739">
    <property type="component" value="Unassembled WGS sequence"/>
</dbReference>